<dbReference type="PANTHER" id="PTHR24180:SF45">
    <property type="entry name" value="POLY [ADP-RIBOSE] POLYMERASE TANKYRASE"/>
    <property type="match status" value="1"/>
</dbReference>
<organism evidence="5 6">
    <name type="scientific">Neurospora tetrasperma (strain FGSC 2508 / ATCC MYA-4615 / P0657)</name>
    <dbReference type="NCBI Taxonomy" id="510951"/>
    <lineage>
        <taxon>Eukaryota</taxon>
        <taxon>Fungi</taxon>
        <taxon>Dikarya</taxon>
        <taxon>Ascomycota</taxon>
        <taxon>Pezizomycotina</taxon>
        <taxon>Sordariomycetes</taxon>
        <taxon>Sordariomycetidae</taxon>
        <taxon>Sordariales</taxon>
        <taxon>Sordariaceae</taxon>
        <taxon>Neurospora</taxon>
    </lineage>
</organism>
<dbReference type="Gene3D" id="1.25.40.20">
    <property type="entry name" value="Ankyrin repeat-containing domain"/>
    <property type="match status" value="2"/>
</dbReference>
<feature type="compositionally biased region" description="Polar residues" evidence="4">
    <location>
        <begin position="223"/>
        <end position="267"/>
    </location>
</feature>
<dbReference type="PROSITE" id="PS50088">
    <property type="entry name" value="ANK_REPEAT"/>
    <property type="match status" value="1"/>
</dbReference>
<evidence type="ECO:0000256" key="4">
    <source>
        <dbReference type="SAM" id="MobiDB-lite"/>
    </source>
</evidence>
<feature type="repeat" description="ANK" evidence="3">
    <location>
        <begin position="690"/>
        <end position="722"/>
    </location>
</feature>
<keyword evidence="1" id="KW-0677">Repeat</keyword>
<proteinExistence type="predicted"/>
<evidence type="ECO:0000256" key="1">
    <source>
        <dbReference type="ARBA" id="ARBA00022737"/>
    </source>
</evidence>
<reference evidence="6" key="1">
    <citation type="journal article" date="2011" name="Genetics">
        <title>Massive changes in genome architecture accompany the transition to self-fertility in the filamentous fungus Neurospora tetrasperma.</title>
        <authorList>
            <person name="Ellison C.E."/>
            <person name="Stajich J.E."/>
            <person name="Jacobson D.J."/>
            <person name="Natvig D.O."/>
            <person name="Lapidus A."/>
            <person name="Foster B."/>
            <person name="Aerts A."/>
            <person name="Riley R."/>
            <person name="Lindquist E.A."/>
            <person name="Grigoriev I.V."/>
            <person name="Taylor J.W."/>
        </authorList>
    </citation>
    <scope>NUCLEOTIDE SEQUENCE [LARGE SCALE GENOMIC DNA]</scope>
    <source>
        <strain evidence="6">FGSC 2508 / P0657</strain>
    </source>
</reference>
<evidence type="ECO:0000256" key="3">
    <source>
        <dbReference type="PROSITE-ProRule" id="PRU00023"/>
    </source>
</evidence>
<feature type="compositionally biased region" description="Basic and acidic residues" evidence="4">
    <location>
        <begin position="270"/>
        <end position="281"/>
    </location>
</feature>
<dbReference type="InterPro" id="IPR036770">
    <property type="entry name" value="Ankyrin_rpt-contain_sf"/>
</dbReference>
<keyword evidence="2 3" id="KW-0040">ANK repeat</keyword>
<feature type="compositionally biased region" description="Basic residues" evidence="4">
    <location>
        <begin position="149"/>
        <end position="158"/>
    </location>
</feature>
<dbReference type="Pfam" id="PF13637">
    <property type="entry name" value="Ank_4"/>
    <property type="match status" value="1"/>
</dbReference>
<accession>F8MJQ1</accession>
<feature type="region of interest" description="Disordered" evidence="4">
    <location>
        <begin position="1"/>
        <end position="70"/>
    </location>
</feature>
<dbReference type="SUPFAM" id="SSF48403">
    <property type="entry name" value="Ankyrin repeat"/>
    <property type="match status" value="1"/>
</dbReference>
<feature type="compositionally biased region" description="Basic and acidic residues" evidence="4">
    <location>
        <begin position="1"/>
        <end position="17"/>
    </location>
</feature>
<dbReference type="GeneID" id="20826646"/>
<feature type="compositionally biased region" description="Polar residues" evidence="4">
    <location>
        <begin position="18"/>
        <end position="51"/>
    </location>
</feature>
<dbReference type="OrthoDB" id="194358at2759"/>
<feature type="region of interest" description="Disordered" evidence="4">
    <location>
        <begin position="149"/>
        <end position="186"/>
    </location>
</feature>
<feature type="region of interest" description="Disordered" evidence="4">
    <location>
        <begin position="202"/>
        <end position="288"/>
    </location>
</feature>
<feature type="region of interest" description="Disordered" evidence="4">
    <location>
        <begin position="319"/>
        <end position="338"/>
    </location>
</feature>
<dbReference type="SMART" id="SM00248">
    <property type="entry name" value="ANK"/>
    <property type="match status" value="3"/>
</dbReference>
<feature type="region of interest" description="Disordered" evidence="4">
    <location>
        <begin position="605"/>
        <end position="635"/>
    </location>
</feature>
<protein>
    <recommendedName>
        <fullName evidence="7">Ankyrin</fullName>
    </recommendedName>
</protein>
<dbReference type="AlphaFoldDB" id="F8MJQ1"/>
<gene>
    <name evidence="5" type="ORF">NEUTE1DRAFT_145958</name>
</gene>
<dbReference type="RefSeq" id="XP_009850439.1">
    <property type="nucleotide sequence ID" value="XM_009852137.1"/>
</dbReference>
<sequence length="874" mass="97383">MESRVAYHGNDKTDSSRDIISSQTGSTSNPLALSTHQQQGDILAISTSSSPPGAGKYPRRGRREKPWPPSKQRKLLRLYVCTQSERLPLVRILERLKDGTFDPRQRNSHKHLKNLLPDRRIDDWRPRDLASMLVRVRFLRSVRAERRMRRKNRDHRARSSNTNQHHAAADIEWRSPTGSLGSRMGVGMVDRGAMDTDIIMNLDGNPLRNNQHIHHHRGRHDSAQSSPQALLSESATASPETSHASHASCQLHQSPINSPETSHTSHGAPSHRERSPVRSEKSMSSSLKSASESLRSAFKRRSWASVLSSISSGISSLARSSSSASSKGVGHSENGPTVALSKLSRDDFLSLLEENKPLASATKAKVAKALQNPLFKKKYSSVNPKTEELNNALLAMCCSAHIETSSPPCVHERLSKAIEAQDSEGHAFRKFTVTDEEANMVDKYGNILLHVAARWGARVSILLLLLRHTDDIQAVNVRGETFLHVYEPPSHPKLRPASFINLVRHLRSRGFDFCQRDVEKRTFLQHLVPKKTFPIEILHCLFREVGHGTARFLVANKCSADERLWHCIRKNLSYQSPKLHRIFGDEQEFVRRYLPEFMGDSSCNNSTRITMTSDSDSWRGSSSRGSTASSSQSIKRTPVMRLLCKIASGRDSDKHGGEANLDQRLEALLGIGPKTTKQDIEAWLNERDTEGNSALHYAAEFGIVAAVKFITSHGAQVNVMNNCGNTPLQLIKYAIQRTDVRTDVYMEARYLRCAVLLLERGAFDQSKLVSERSVIYPYDVFDGSERCITNLVKQGVAYECRGLHLLSSSIAPHGPAMWMDENGHMQFAQHSYDEEGNNGEGSGHVHGHGHGGYGMPIGAGGMPMHLEFQTSFLG</sequence>
<feature type="compositionally biased region" description="Low complexity" evidence="4">
    <location>
        <begin position="612"/>
        <end position="633"/>
    </location>
</feature>
<evidence type="ECO:0000313" key="6">
    <source>
        <dbReference type="Proteomes" id="UP000008065"/>
    </source>
</evidence>
<dbReference type="KEGG" id="nte:NEUTE1DRAFT145958"/>
<evidence type="ECO:0000256" key="2">
    <source>
        <dbReference type="ARBA" id="ARBA00023043"/>
    </source>
</evidence>
<dbReference type="InterPro" id="IPR051637">
    <property type="entry name" value="Ank_repeat_dom-contain_49"/>
</dbReference>
<dbReference type="VEuPathDB" id="FungiDB:NEUTE1DRAFT_145958"/>
<dbReference type="InterPro" id="IPR002110">
    <property type="entry name" value="Ankyrin_rpt"/>
</dbReference>
<name>F8MJQ1_NEUT8</name>
<dbReference type="HOGENOM" id="CLU_011548_0_0_1"/>
<keyword evidence="6" id="KW-1185">Reference proteome</keyword>
<dbReference type="PROSITE" id="PS50297">
    <property type="entry name" value="ANK_REP_REGION"/>
    <property type="match status" value="1"/>
</dbReference>
<dbReference type="PANTHER" id="PTHR24180">
    <property type="entry name" value="CYCLIN-DEPENDENT KINASE INHIBITOR 2C-RELATED"/>
    <property type="match status" value="1"/>
</dbReference>
<dbReference type="Proteomes" id="UP000008065">
    <property type="component" value="Unassembled WGS sequence"/>
</dbReference>
<evidence type="ECO:0000313" key="5">
    <source>
        <dbReference type="EMBL" id="EGO57292.1"/>
    </source>
</evidence>
<evidence type="ECO:0008006" key="7">
    <source>
        <dbReference type="Google" id="ProtNLM"/>
    </source>
</evidence>
<dbReference type="EMBL" id="GL891304">
    <property type="protein sequence ID" value="EGO57292.1"/>
    <property type="molecule type" value="Genomic_DNA"/>
</dbReference>